<evidence type="ECO:0000313" key="1">
    <source>
        <dbReference type="EMBL" id="ADB29318.1"/>
    </source>
</evidence>
<protein>
    <submittedName>
        <fullName evidence="1">Uncharacterized protein</fullName>
    </submittedName>
</protein>
<proteinExistence type="predicted"/>
<dbReference type="Proteomes" id="UP000007967">
    <property type="component" value="Chromosome"/>
</dbReference>
<sequence>MRAVVLPGPVAAKDLMSRGPLPDPPAGWIRIKVDHPLVDDGDGAAQVREICPPG</sequence>
<organism evidence="1 2">
    <name type="scientific">Kribbella flavida (strain DSM 17836 / JCM 10339 / NBRC 14399)</name>
    <dbReference type="NCBI Taxonomy" id="479435"/>
    <lineage>
        <taxon>Bacteria</taxon>
        <taxon>Bacillati</taxon>
        <taxon>Actinomycetota</taxon>
        <taxon>Actinomycetes</taxon>
        <taxon>Propionibacteriales</taxon>
        <taxon>Kribbellaceae</taxon>
        <taxon>Kribbella</taxon>
    </lineage>
</organism>
<accession>D2PRY8</accession>
<dbReference type="HOGENOM" id="CLU_3044462_0_0_11"/>
<dbReference type="KEGG" id="kfl:Kfla_0190"/>
<dbReference type="STRING" id="479435.Kfla_0190"/>
<keyword evidence="2" id="KW-1185">Reference proteome</keyword>
<evidence type="ECO:0000313" key="2">
    <source>
        <dbReference type="Proteomes" id="UP000007967"/>
    </source>
</evidence>
<reference evidence="1 2" key="2">
    <citation type="journal article" date="2010" name="Stand. Genomic Sci.">
        <title>Complete genome sequence of Kribbella flavida type strain (IFO 14399).</title>
        <authorList>
            <person name="Pukall R."/>
            <person name="Lapidus A."/>
            <person name="Glavina Del Rio T."/>
            <person name="Copeland A."/>
            <person name="Tice H."/>
            <person name="Cheng J.-F."/>
            <person name="Lucas S."/>
            <person name="Chen F."/>
            <person name="Nolan M."/>
            <person name="LaButti K."/>
            <person name="Pati A."/>
            <person name="Ivanova N."/>
            <person name="Mavrommatis K."/>
            <person name="Mikhailova N."/>
            <person name="Pitluck S."/>
            <person name="Bruce D."/>
            <person name="Goodwin L."/>
            <person name="Land M."/>
            <person name="Hauser L."/>
            <person name="Chang Y.-J."/>
            <person name="Jeffries C.D."/>
            <person name="Chen A."/>
            <person name="Palaniappan K."/>
            <person name="Chain P."/>
            <person name="Rohde M."/>
            <person name="Goeker M."/>
            <person name="Bristow J."/>
            <person name="Eisen J.A."/>
            <person name="Markowitz V."/>
            <person name="Hugenholtz P."/>
            <person name="Kyrpides N.C."/>
            <person name="Klenk H.-P."/>
            <person name="Brettin T."/>
        </authorList>
    </citation>
    <scope>NUCLEOTIDE SEQUENCE [LARGE SCALE GENOMIC DNA]</scope>
    <source>
        <strain evidence="2">DSM 17836 / JCM 10339 / NBRC 14399</strain>
    </source>
</reference>
<reference evidence="2" key="1">
    <citation type="submission" date="2009-09" db="EMBL/GenBank/DDBJ databases">
        <title>The complete genome of Kribbella flavida DSM 17836.</title>
        <authorList>
            <consortium name="US DOE Joint Genome Institute (JGI-PGF)"/>
            <person name="Lucas S."/>
            <person name="Copeland A."/>
            <person name="Lapidus A."/>
            <person name="Glavina del Rio T."/>
            <person name="Dalin E."/>
            <person name="Tice H."/>
            <person name="Bruce D."/>
            <person name="Goodwin L."/>
            <person name="Pitluck S."/>
            <person name="Kyrpides N."/>
            <person name="Mavromatis K."/>
            <person name="Ivanova N."/>
            <person name="Saunders E."/>
            <person name="Brettin T."/>
            <person name="Detter J.C."/>
            <person name="Han C."/>
            <person name="Larimer F."/>
            <person name="Land M."/>
            <person name="Hauser L."/>
            <person name="Markowitz V."/>
            <person name="Cheng J.-F."/>
            <person name="Hugenholtz P."/>
            <person name="Woyke T."/>
            <person name="Wu D."/>
            <person name="Pukall R."/>
            <person name="Klenk H.-P."/>
            <person name="Eisen J.A."/>
        </authorList>
    </citation>
    <scope>NUCLEOTIDE SEQUENCE [LARGE SCALE GENOMIC DNA]</scope>
    <source>
        <strain evidence="2">DSM 17836 / JCM 10339 / NBRC 14399</strain>
    </source>
</reference>
<name>D2PRY8_KRIFD</name>
<dbReference type="EMBL" id="CP001736">
    <property type="protein sequence ID" value="ADB29318.1"/>
    <property type="molecule type" value="Genomic_DNA"/>
</dbReference>
<gene>
    <name evidence="1" type="ordered locus">Kfla_0190</name>
</gene>
<dbReference type="AlphaFoldDB" id="D2PRY8"/>
<dbReference type="RefSeq" id="WP_012917875.1">
    <property type="nucleotide sequence ID" value="NC_013729.1"/>
</dbReference>